<sequence>MKNTSQIIPTTVAGKSYILLGLTKQKNINKWQKCRQDTSA</sequence>
<accession>A0A0E9SV95</accession>
<reference evidence="1" key="1">
    <citation type="submission" date="2014-11" db="EMBL/GenBank/DDBJ databases">
        <authorList>
            <person name="Amaro Gonzalez C."/>
        </authorList>
    </citation>
    <scope>NUCLEOTIDE SEQUENCE</scope>
</reference>
<dbReference type="EMBL" id="GBXM01064119">
    <property type="protein sequence ID" value="JAH44458.1"/>
    <property type="molecule type" value="Transcribed_RNA"/>
</dbReference>
<proteinExistence type="predicted"/>
<protein>
    <submittedName>
        <fullName evidence="1">Uncharacterized protein</fullName>
    </submittedName>
</protein>
<reference evidence="1" key="2">
    <citation type="journal article" date="2015" name="Fish Shellfish Immunol.">
        <title>Early steps in the European eel (Anguilla anguilla)-Vibrio vulnificus interaction in the gills: Role of the RtxA13 toxin.</title>
        <authorList>
            <person name="Callol A."/>
            <person name="Pajuelo D."/>
            <person name="Ebbesson L."/>
            <person name="Teles M."/>
            <person name="MacKenzie S."/>
            <person name="Amaro C."/>
        </authorList>
    </citation>
    <scope>NUCLEOTIDE SEQUENCE</scope>
</reference>
<name>A0A0E9SV95_ANGAN</name>
<organism evidence="1">
    <name type="scientific">Anguilla anguilla</name>
    <name type="common">European freshwater eel</name>
    <name type="synonym">Muraena anguilla</name>
    <dbReference type="NCBI Taxonomy" id="7936"/>
    <lineage>
        <taxon>Eukaryota</taxon>
        <taxon>Metazoa</taxon>
        <taxon>Chordata</taxon>
        <taxon>Craniata</taxon>
        <taxon>Vertebrata</taxon>
        <taxon>Euteleostomi</taxon>
        <taxon>Actinopterygii</taxon>
        <taxon>Neopterygii</taxon>
        <taxon>Teleostei</taxon>
        <taxon>Anguilliformes</taxon>
        <taxon>Anguillidae</taxon>
        <taxon>Anguilla</taxon>
    </lineage>
</organism>
<dbReference type="AlphaFoldDB" id="A0A0E9SV95"/>
<evidence type="ECO:0000313" key="1">
    <source>
        <dbReference type="EMBL" id="JAH44458.1"/>
    </source>
</evidence>